<feature type="transmembrane region" description="Helical" evidence="1">
    <location>
        <begin position="20"/>
        <end position="41"/>
    </location>
</feature>
<evidence type="ECO:0000313" key="3">
    <source>
        <dbReference type="Proteomes" id="UP001515641"/>
    </source>
</evidence>
<dbReference type="Gene3D" id="3.60.110.10">
    <property type="entry name" value="Carbon-nitrogen hydrolase"/>
    <property type="match status" value="1"/>
</dbReference>
<feature type="transmembrane region" description="Helical" evidence="1">
    <location>
        <begin position="84"/>
        <end position="102"/>
    </location>
</feature>
<proteinExistence type="predicted"/>
<name>A0ABX0L4E6_9NEIS</name>
<feature type="transmembrane region" description="Helical" evidence="1">
    <location>
        <begin position="138"/>
        <end position="159"/>
    </location>
</feature>
<dbReference type="InterPro" id="IPR036526">
    <property type="entry name" value="C-N_Hydrolase_sf"/>
</dbReference>
<sequence>MQPPKVELSDLTAILMAGALAYFTWISGFTGVAVAFPFVWLFAGTRRAAFLAAVTYYLVGSRVIPDSAAAFFGDAATALQGYVLWFASSLTLGAVWGGLWTAKAYCRSRFPWRLFGALLLVSLPPIGLIGWLNPLLSASSLFPGWGFGGLSLVLFLWISPWALHRLPAWTTGVVGVVIIASVVAAHLMEKNKPTPATWYAVDTNLGKYPSQVGKQVERQIGLLKQAKEGFGQGAKLILFPEQVGGYQDMAIVELWRRELPRLPWSGKQVLMVGVEQPIDGEGNVANALMVATEGKILGYVTARQTVPVAMWRPWAQGEHYPIDWFKTNIAPAPVEGKMKPVAVVFCFEEFLVWPILTTMALEEPVAILSIVNGWWASKDEHILQRQHIEAWARLFGIPLLRAVNS</sequence>
<keyword evidence="1" id="KW-1133">Transmembrane helix</keyword>
<keyword evidence="3" id="KW-1185">Reference proteome</keyword>
<evidence type="ECO:0000256" key="1">
    <source>
        <dbReference type="SAM" id="Phobius"/>
    </source>
</evidence>
<feature type="transmembrane region" description="Helical" evidence="1">
    <location>
        <begin position="48"/>
        <end position="64"/>
    </location>
</feature>
<gene>
    <name evidence="2" type="ORF">HA052_04815</name>
</gene>
<dbReference type="Proteomes" id="UP001515641">
    <property type="component" value="Unassembled WGS sequence"/>
</dbReference>
<dbReference type="RefSeq" id="WP_166451022.1">
    <property type="nucleotide sequence ID" value="NZ_JAAOMA010000004.1"/>
</dbReference>
<keyword evidence="1" id="KW-0812">Transmembrane</keyword>
<dbReference type="EMBL" id="JAAOMA010000004">
    <property type="protein sequence ID" value="NHR04512.1"/>
    <property type="molecule type" value="Genomic_DNA"/>
</dbReference>
<evidence type="ECO:0000313" key="2">
    <source>
        <dbReference type="EMBL" id="NHR04512.1"/>
    </source>
</evidence>
<reference evidence="2 3" key="1">
    <citation type="submission" date="2020-03" db="EMBL/GenBank/DDBJ databases">
        <title>Draft genome sequence of environmentally isolated cultures.</title>
        <authorList>
            <person name="Wilson H.S."/>
            <person name="De Leon M.E."/>
        </authorList>
    </citation>
    <scope>NUCLEOTIDE SEQUENCE [LARGE SCALE GENOMIC DNA]</scope>
    <source>
        <strain evidence="2 3">HSC-31F16</strain>
    </source>
</reference>
<feature type="transmembrane region" description="Helical" evidence="1">
    <location>
        <begin position="114"/>
        <end position="132"/>
    </location>
</feature>
<evidence type="ECO:0008006" key="4">
    <source>
        <dbReference type="Google" id="ProtNLM"/>
    </source>
</evidence>
<feature type="transmembrane region" description="Helical" evidence="1">
    <location>
        <begin position="166"/>
        <end position="188"/>
    </location>
</feature>
<dbReference type="SUPFAM" id="SSF56317">
    <property type="entry name" value="Carbon-nitrogen hydrolase"/>
    <property type="match status" value="1"/>
</dbReference>
<accession>A0ABX0L4E6</accession>
<comment type="caution">
    <text evidence="2">The sequence shown here is derived from an EMBL/GenBank/DDBJ whole genome shotgun (WGS) entry which is preliminary data.</text>
</comment>
<keyword evidence="1" id="KW-0472">Membrane</keyword>
<protein>
    <recommendedName>
        <fullName evidence="4">Conjugal transfer protein TraB</fullName>
    </recommendedName>
</protein>
<organism evidence="2 3">
    <name type="scientific">Chromobacterium fluminis</name>
    <dbReference type="NCBI Taxonomy" id="3044269"/>
    <lineage>
        <taxon>Bacteria</taxon>
        <taxon>Pseudomonadati</taxon>
        <taxon>Pseudomonadota</taxon>
        <taxon>Betaproteobacteria</taxon>
        <taxon>Neisseriales</taxon>
        <taxon>Chromobacteriaceae</taxon>
        <taxon>Chromobacterium</taxon>
    </lineage>
</organism>